<reference evidence="2 3" key="1">
    <citation type="submission" date="2018-02" db="EMBL/GenBank/DDBJ databases">
        <title>Genomic Encyclopedia of Archaeal and Bacterial Type Strains, Phase II (KMG-II): from individual species to whole genera.</title>
        <authorList>
            <person name="Goeker M."/>
        </authorList>
    </citation>
    <scope>NUCLEOTIDE SEQUENCE [LARGE SCALE GENOMIC DNA]</scope>
    <source>
        <strain evidence="2 3">YU 961-1</strain>
    </source>
</reference>
<sequence length="290" mass="32200">MAKGTSTMPRVFLGVALHQLRVDAGISLETASRHIGKSRQRLMYLEEGCATLTADELTKLAEFLGAEGDRLTELEALGVDARKSPTGDPYTDLGPESWRRVAYLEAKAQTIQSYENGVFPALLQSADYAEALIRATEGIWQEPLSDKLRRSRAAFRLERQRRAFEAEEAKRVSLYFTEDTFNQAVGSPEVMHAQGRHILDLAELHDNLDVRVIPATTWDNPAQRGGLSLFGFSDLVRSIGFLSVLYGPSTYMNAAEDTARMSRAFKRLDELALGRDDTLTLIAARVKGFS</sequence>
<dbReference type="SUPFAM" id="SSF47413">
    <property type="entry name" value="lambda repressor-like DNA-binding domains"/>
    <property type="match status" value="1"/>
</dbReference>
<name>A0A2S6GY64_9PSEU</name>
<comment type="caution">
    <text evidence="2">The sequence shown here is derived from an EMBL/GenBank/DDBJ whole genome shotgun (WGS) entry which is preliminary data.</text>
</comment>
<dbReference type="RefSeq" id="WP_104476980.1">
    <property type="nucleotide sequence ID" value="NZ_CP154825.1"/>
</dbReference>
<dbReference type="SMART" id="SM00530">
    <property type="entry name" value="HTH_XRE"/>
    <property type="match status" value="1"/>
</dbReference>
<accession>A0A2S6GY64</accession>
<dbReference type="Gene3D" id="1.10.260.40">
    <property type="entry name" value="lambda repressor-like DNA-binding domains"/>
    <property type="match status" value="1"/>
</dbReference>
<keyword evidence="3" id="KW-1185">Reference proteome</keyword>
<proteinExistence type="predicted"/>
<dbReference type="InterPro" id="IPR001387">
    <property type="entry name" value="Cro/C1-type_HTH"/>
</dbReference>
<dbReference type="OrthoDB" id="3436020at2"/>
<dbReference type="Proteomes" id="UP000239203">
    <property type="component" value="Unassembled WGS sequence"/>
</dbReference>
<feature type="domain" description="HTH cro/C1-type" evidence="1">
    <location>
        <begin position="17"/>
        <end position="71"/>
    </location>
</feature>
<dbReference type="InterPro" id="IPR010982">
    <property type="entry name" value="Lambda_DNA-bd_dom_sf"/>
</dbReference>
<organism evidence="2 3">
    <name type="scientific">Actinokineospora auranticolor</name>
    <dbReference type="NCBI Taxonomy" id="155976"/>
    <lineage>
        <taxon>Bacteria</taxon>
        <taxon>Bacillati</taxon>
        <taxon>Actinomycetota</taxon>
        <taxon>Actinomycetes</taxon>
        <taxon>Pseudonocardiales</taxon>
        <taxon>Pseudonocardiaceae</taxon>
        <taxon>Actinokineospora</taxon>
    </lineage>
</organism>
<evidence type="ECO:0000313" key="2">
    <source>
        <dbReference type="EMBL" id="PPK70182.1"/>
    </source>
</evidence>
<evidence type="ECO:0000313" key="3">
    <source>
        <dbReference type="Proteomes" id="UP000239203"/>
    </source>
</evidence>
<dbReference type="AlphaFoldDB" id="A0A2S6GY64"/>
<protein>
    <submittedName>
        <fullName evidence="2">Helix-turn-helix protein</fullName>
    </submittedName>
</protein>
<evidence type="ECO:0000259" key="1">
    <source>
        <dbReference type="PROSITE" id="PS50943"/>
    </source>
</evidence>
<dbReference type="Pfam" id="PF19054">
    <property type="entry name" value="DUF5753"/>
    <property type="match status" value="1"/>
</dbReference>
<dbReference type="InterPro" id="IPR043917">
    <property type="entry name" value="DUF5753"/>
</dbReference>
<dbReference type="GO" id="GO:0003677">
    <property type="term" value="F:DNA binding"/>
    <property type="evidence" value="ECO:0007669"/>
    <property type="project" value="InterPro"/>
</dbReference>
<dbReference type="PROSITE" id="PS50943">
    <property type="entry name" value="HTH_CROC1"/>
    <property type="match status" value="1"/>
</dbReference>
<dbReference type="Pfam" id="PF13560">
    <property type="entry name" value="HTH_31"/>
    <property type="match status" value="1"/>
</dbReference>
<gene>
    <name evidence="2" type="ORF">CLV40_10292</name>
</gene>
<dbReference type="EMBL" id="PTIX01000002">
    <property type="protein sequence ID" value="PPK70182.1"/>
    <property type="molecule type" value="Genomic_DNA"/>
</dbReference>
<dbReference type="CDD" id="cd00093">
    <property type="entry name" value="HTH_XRE"/>
    <property type="match status" value="1"/>
</dbReference>